<comment type="catalytic activity">
    <reaction evidence="11 12">
        <text>nicotinate beta-D-ribonucleotide + ATP + H(+) = deamido-NAD(+) + diphosphate</text>
        <dbReference type="Rhea" id="RHEA:22860"/>
        <dbReference type="ChEBI" id="CHEBI:15378"/>
        <dbReference type="ChEBI" id="CHEBI:30616"/>
        <dbReference type="ChEBI" id="CHEBI:33019"/>
        <dbReference type="ChEBI" id="CHEBI:57502"/>
        <dbReference type="ChEBI" id="CHEBI:58437"/>
        <dbReference type="EC" id="2.7.7.18"/>
    </reaction>
</comment>
<keyword evidence="5 12" id="KW-0662">Pyridine nucleotide biosynthesis</keyword>
<evidence type="ECO:0000256" key="8">
    <source>
        <dbReference type="ARBA" id="ARBA00022741"/>
    </source>
</evidence>
<dbReference type="Proteomes" id="UP000576225">
    <property type="component" value="Unassembled WGS sequence"/>
</dbReference>
<dbReference type="GO" id="GO:0005737">
    <property type="term" value="C:cytoplasm"/>
    <property type="evidence" value="ECO:0007669"/>
    <property type="project" value="UniProtKB-SubCell"/>
</dbReference>
<dbReference type="GO" id="GO:0090071">
    <property type="term" value="P:negative regulation of ribosome biogenesis"/>
    <property type="evidence" value="ECO:0007669"/>
    <property type="project" value="UniProtKB-UniRule"/>
</dbReference>
<dbReference type="PANTHER" id="PTHR39321">
    <property type="entry name" value="NICOTINATE-NUCLEOTIDE ADENYLYLTRANSFERASE-RELATED"/>
    <property type="match status" value="1"/>
</dbReference>
<evidence type="ECO:0000259" key="14">
    <source>
        <dbReference type="Pfam" id="PF01467"/>
    </source>
</evidence>
<dbReference type="HAMAP" id="MF_00244">
    <property type="entry name" value="NaMN_adenylyltr"/>
    <property type="match status" value="1"/>
</dbReference>
<dbReference type="GO" id="GO:0009435">
    <property type="term" value="P:NAD+ biosynthetic process"/>
    <property type="evidence" value="ECO:0007669"/>
    <property type="project" value="UniProtKB-UniRule"/>
</dbReference>
<evidence type="ECO:0000256" key="6">
    <source>
        <dbReference type="ARBA" id="ARBA00022679"/>
    </source>
</evidence>
<dbReference type="InterPro" id="IPR014729">
    <property type="entry name" value="Rossmann-like_a/b/a_fold"/>
</dbReference>
<dbReference type="GO" id="GO:0017148">
    <property type="term" value="P:negative regulation of translation"/>
    <property type="evidence" value="ECO:0007669"/>
    <property type="project" value="UniProtKB-UniRule"/>
</dbReference>
<keyword evidence="13" id="KW-0963">Cytoplasm</keyword>
<comment type="subcellular location">
    <subcellularLocation>
        <location evidence="13">Cytoplasm</location>
    </subcellularLocation>
</comment>
<dbReference type="Proteomes" id="UP000245959">
    <property type="component" value="Unassembled WGS sequence"/>
</dbReference>
<dbReference type="SUPFAM" id="SSF81301">
    <property type="entry name" value="Nucleotidyltransferase"/>
    <property type="match status" value="1"/>
</dbReference>
<name>A0A2U1BBA5_9BACT</name>
<dbReference type="Gene3D" id="3.40.50.620">
    <property type="entry name" value="HUPs"/>
    <property type="match status" value="1"/>
</dbReference>
<dbReference type="PANTHER" id="PTHR39321:SF3">
    <property type="entry name" value="PHOSPHOPANTETHEINE ADENYLYLTRANSFERASE"/>
    <property type="match status" value="1"/>
</dbReference>
<evidence type="ECO:0000256" key="4">
    <source>
        <dbReference type="ARBA" id="ARBA00010574"/>
    </source>
</evidence>
<keyword evidence="13" id="KW-0678">Repressor</keyword>
<dbReference type="GO" id="GO:0042256">
    <property type="term" value="P:cytosolic ribosome assembly"/>
    <property type="evidence" value="ECO:0007669"/>
    <property type="project" value="UniProtKB-UniRule"/>
</dbReference>
<evidence type="ECO:0000313" key="18">
    <source>
        <dbReference type="Proteomes" id="UP000576225"/>
    </source>
</evidence>
<evidence type="ECO:0000256" key="12">
    <source>
        <dbReference type="HAMAP-Rule" id="MF_00244"/>
    </source>
</evidence>
<evidence type="ECO:0000256" key="1">
    <source>
        <dbReference type="ARBA" id="ARBA00002324"/>
    </source>
</evidence>
<comment type="similarity">
    <text evidence="3 12">Belongs to the NadD family.</text>
</comment>
<reference evidence="15 18" key="2">
    <citation type="submission" date="2020-04" db="EMBL/GenBank/DDBJ databases">
        <authorList>
            <person name="Hitch T.C.A."/>
            <person name="Wylensek D."/>
            <person name="Clavel T."/>
        </authorList>
    </citation>
    <scope>NUCLEOTIDE SEQUENCE [LARGE SCALE GENOMIC DNA]</scope>
    <source>
        <strain evidence="15 18">COR2-253-APC-1A</strain>
    </source>
</reference>
<evidence type="ECO:0000256" key="7">
    <source>
        <dbReference type="ARBA" id="ARBA00022695"/>
    </source>
</evidence>
<keyword evidence="6 12" id="KW-0808">Transferase</keyword>
<evidence type="ECO:0000256" key="10">
    <source>
        <dbReference type="ARBA" id="ARBA00023027"/>
    </source>
</evidence>
<evidence type="ECO:0000256" key="11">
    <source>
        <dbReference type="ARBA" id="ARBA00048721"/>
    </source>
</evidence>
<evidence type="ECO:0000313" key="17">
    <source>
        <dbReference type="Proteomes" id="UP000245959"/>
    </source>
</evidence>
<keyword evidence="17" id="KW-1185">Reference proteome</keyword>
<evidence type="ECO:0000313" key="15">
    <source>
        <dbReference type="EMBL" id="NMD87026.1"/>
    </source>
</evidence>
<reference evidence="16 17" key="1">
    <citation type="submission" date="2018-04" db="EMBL/GenBank/DDBJ databases">
        <title>Genomic Encyclopedia of Type Strains, Phase IV (KMG-IV): sequencing the most valuable type-strain genomes for metagenomic binning, comparative biology and taxonomic classification.</title>
        <authorList>
            <person name="Goeker M."/>
        </authorList>
    </citation>
    <scope>NUCLEOTIDE SEQUENCE [LARGE SCALE GENOMIC DNA]</scope>
    <source>
        <strain evidence="16 17">DSM 14823</strain>
    </source>
</reference>
<dbReference type="Pfam" id="PF01467">
    <property type="entry name" value="CTP_transf_like"/>
    <property type="match status" value="1"/>
</dbReference>
<dbReference type="InterPro" id="IPR004394">
    <property type="entry name" value="Iojap/RsfS/C7orf30"/>
</dbReference>
<dbReference type="EC" id="2.7.7.18" evidence="12"/>
<dbReference type="HAMAP" id="MF_01477">
    <property type="entry name" value="Iojap_RsfS"/>
    <property type="match status" value="1"/>
</dbReference>
<comment type="function">
    <text evidence="1 12">Catalyzes the reversible adenylation of nicotinate mononucleotide (NaMN) to nicotinic acid adenine dinucleotide (NaAD).</text>
</comment>
<dbReference type="Pfam" id="PF02410">
    <property type="entry name" value="RsfS"/>
    <property type="match status" value="1"/>
</dbReference>
<dbReference type="UniPathway" id="UPA00253">
    <property type="reaction ID" value="UER00332"/>
</dbReference>
<keyword evidence="8 12" id="KW-0547">Nucleotide-binding</keyword>
<evidence type="ECO:0000313" key="16">
    <source>
        <dbReference type="EMBL" id="PVY45911.1"/>
    </source>
</evidence>
<feature type="domain" description="Cytidyltransferase-like" evidence="14">
    <location>
        <begin position="11"/>
        <end position="179"/>
    </location>
</feature>
<evidence type="ECO:0000256" key="2">
    <source>
        <dbReference type="ARBA" id="ARBA00005019"/>
    </source>
</evidence>
<comment type="caution">
    <text evidence="16">The sequence shown here is derived from an EMBL/GenBank/DDBJ whole genome shotgun (WGS) entry which is preliminary data.</text>
</comment>
<comment type="pathway">
    <text evidence="2 12">Cofactor biosynthesis; NAD(+) biosynthesis; deamido-NAD(+) from nicotinate D-ribonucleotide: step 1/1.</text>
</comment>
<evidence type="ECO:0000256" key="5">
    <source>
        <dbReference type="ARBA" id="ARBA00022642"/>
    </source>
</evidence>
<dbReference type="EMBL" id="QEKH01000001">
    <property type="protein sequence ID" value="PVY45911.1"/>
    <property type="molecule type" value="Genomic_DNA"/>
</dbReference>
<comment type="function">
    <text evidence="13">Functions as a ribosomal silencing factor. Interacts with ribosomal protein uL14 (rplN), blocking formation of intersubunit bridge B8. Prevents association of the 30S and 50S ribosomal subunits and the formation of functional ribosomes, thus repressing translation.</text>
</comment>
<dbReference type="NCBIfam" id="TIGR00482">
    <property type="entry name" value="nicotinate (nicotinamide) nucleotide adenylyltransferase"/>
    <property type="match status" value="1"/>
</dbReference>
<dbReference type="EMBL" id="JABAEW010000017">
    <property type="protein sequence ID" value="NMD87026.1"/>
    <property type="molecule type" value="Genomic_DNA"/>
</dbReference>
<dbReference type="Gene3D" id="3.30.460.10">
    <property type="entry name" value="Beta Polymerase, domain 2"/>
    <property type="match status" value="1"/>
</dbReference>
<dbReference type="InterPro" id="IPR005248">
    <property type="entry name" value="NadD/NMNAT"/>
</dbReference>
<keyword evidence="13" id="KW-0810">Translation regulation</keyword>
<evidence type="ECO:0000256" key="3">
    <source>
        <dbReference type="ARBA" id="ARBA00009014"/>
    </source>
</evidence>
<accession>A0A2U1BBA5</accession>
<evidence type="ECO:0000256" key="9">
    <source>
        <dbReference type="ARBA" id="ARBA00022840"/>
    </source>
</evidence>
<dbReference type="GO" id="GO:0004515">
    <property type="term" value="F:nicotinate-nucleotide adenylyltransferase activity"/>
    <property type="evidence" value="ECO:0007669"/>
    <property type="project" value="UniProtKB-UniRule"/>
</dbReference>
<organism evidence="16 17">
    <name type="scientific">Victivallis vadensis</name>
    <dbReference type="NCBI Taxonomy" id="172901"/>
    <lineage>
        <taxon>Bacteria</taxon>
        <taxon>Pseudomonadati</taxon>
        <taxon>Lentisphaerota</taxon>
        <taxon>Lentisphaeria</taxon>
        <taxon>Victivallales</taxon>
        <taxon>Victivallaceae</taxon>
        <taxon>Victivallis</taxon>
    </lineage>
</organism>
<dbReference type="AlphaFoldDB" id="A0A2U1BBA5"/>
<proteinExistence type="inferred from homology"/>
<comment type="subunit">
    <text evidence="13">Interacts with ribosomal protein uL14 (rplN).</text>
</comment>
<evidence type="ECO:0000256" key="13">
    <source>
        <dbReference type="HAMAP-Rule" id="MF_01477"/>
    </source>
</evidence>
<dbReference type="SUPFAM" id="SSF52374">
    <property type="entry name" value="Nucleotidylyl transferase"/>
    <property type="match status" value="1"/>
</dbReference>
<keyword evidence="7 12" id="KW-0548">Nucleotidyltransferase</keyword>
<dbReference type="RefSeq" id="WP_116882307.1">
    <property type="nucleotide sequence ID" value="NZ_CALXNT010000025.1"/>
</dbReference>
<sequence>MNSRAPKRIAYYGGSFDPPHSGHLGVARAAVASGRTDRVLFAPAFVPPHKVNSERASFRDRCNMVKLLIGGEPGFALCDIEGRLKLTPSYTIDVLAAAEHELKQPVQLLIGGDSLRDLHLWHRAEELVRRHEILTYPRRGEMPEAGELDRHWPPELARKLRSGILDGSFFEISSTNVRNSMAKLTGTVHINSGVPESIEEYIRQHNLYRRSQEMENMTEKKKISSAELADFCAACALEKKAENVLKIHVGPASSVADWFVISTANSEPQLRALVSFTERELREKFQLRPLSQTGESVSGWMVLDFGNVIVHFMTPETRDRYNLEGLWGEKPAEEALHKLAGNRA</sequence>
<keyword evidence="9 12" id="KW-0067">ATP-binding</keyword>
<dbReference type="CDD" id="cd02165">
    <property type="entry name" value="NMNAT"/>
    <property type="match status" value="1"/>
</dbReference>
<dbReference type="GeneID" id="78293641"/>
<keyword evidence="10 12" id="KW-0520">NAD</keyword>
<dbReference type="InterPro" id="IPR004821">
    <property type="entry name" value="Cyt_trans-like"/>
</dbReference>
<dbReference type="InterPro" id="IPR043519">
    <property type="entry name" value="NT_sf"/>
</dbReference>
<comment type="similarity">
    <text evidence="4 13">Belongs to the Iojap/RsfS family.</text>
</comment>
<dbReference type="NCBIfam" id="TIGR00090">
    <property type="entry name" value="rsfS_iojap_ybeB"/>
    <property type="match status" value="1"/>
</dbReference>
<dbReference type="GO" id="GO:0005524">
    <property type="term" value="F:ATP binding"/>
    <property type="evidence" value="ECO:0007669"/>
    <property type="project" value="UniProtKB-KW"/>
</dbReference>
<protein>
    <recommendedName>
        <fullName evidence="12 13">Multifunctional fusion protein</fullName>
    </recommendedName>
    <domain>
        <recommendedName>
            <fullName evidence="12">Probable nicotinate-nucleotide adenylyltransferase</fullName>
            <ecNumber evidence="12">2.7.7.18</ecNumber>
        </recommendedName>
        <alternativeName>
            <fullName evidence="12">Deamido-NAD(+) diphosphorylase</fullName>
        </alternativeName>
        <alternativeName>
            <fullName evidence="12">Deamido-NAD(+) pyrophosphorylase</fullName>
        </alternativeName>
        <alternativeName>
            <fullName evidence="12">Nicotinate mononucleotide adenylyltransferase</fullName>
            <shortName evidence="12">NaMN adenylyltransferase</shortName>
        </alternativeName>
    </domain>
    <domain>
        <recommendedName>
            <fullName evidence="13">Ribosomal silencing factor RsfS</fullName>
        </recommendedName>
    </domain>
</protein>
<gene>
    <name evidence="12 15" type="primary">nadD</name>
    <name evidence="13" type="synonym">rsfS</name>
    <name evidence="16" type="ORF">C8D82_101105</name>
    <name evidence="15" type="ORF">HF882_10560</name>
</gene>